<evidence type="ECO:0000313" key="1">
    <source>
        <dbReference type="EMBL" id="KAI8012925.1"/>
    </source>
</evidence>
<evidence type="ECO:0000313" key="2">
    <source>
        <dbReference type="Proteomes" id="UP001060215"/>
    </source>
</evidence>
<dbReference type="Proteomes" id="UP001060215">
    <property type="component" value="Chromosome 4"/>
</dbReference>
<gene>
    <name evidence="1" type="ORF">LOK49_LG05G01847</name>
</gene>
<sequence>MKELLYLHKPEMLILMETKVTFSSMGNFFNNLGFSASTIVDPVGRSRVYASPNPSARETLWGELEDIANSINKPWLVTGDFNDYTNQSERRSFFHTHNHSRSQ</sequence>
<reference evidence="1 2" key="1">
    <citation type="journal article" date="2022" name="Plant J.">
        <title>Chromosome-level genome of Camellia lanceoleosa provides a valuable resource for understanding genome evolution and self-incompatibility.</title>
        <authorList>
            <person name="Gong W."/>
            <person name="Xiao S."/>
            <person name="Wang L."/>
            <person name="Liao Z."/>
            <person name="Chang Y."/>
            <person name="Mo W."/>
            <person name="Hu G."/>
            <person name="Li W."/>
            <person name="Zhao G."/>
            <person name="Zhu H."/>
            <person name="Hu X."/>
            <person name="Ji K."/>
            <person name="Xiang X."/>
            <person name="Song Q."/>
            <person name="Yuan D."/>
            <person name="Jin S."/>
            <person name="Zhang L."/>
        </authorList>
    </citation>
    <scope>NUCLEOTIDE SEQUENCE [LARGE SCALE GENOMIC DNA]</scope>
    <source>
        <strain evidence="1">SQ_2022a</strain>
    </source>
</reference>
<keyword evidence="2" id="KW-1185">Reference proteome</keyword>
<name>A0ACC0HI13_9ERIC</name>
<protein>
    <submittedName>
        <fullName evidence="1">Uncharacterized protein</fullName>
    </submittedName>
</protein>
<organism evidence="1 2">
    <name type="scientific">Camellia lanceoleosa</name>
    <dbReference type="NCBI Taxonomy" id="1840588"/>
    <lineage>
        <taxon>Eukaryota</taxon>
        <taxon>Viridiplantae</taxon>
        <taxon>Streptophyta</taxon>
        <taxon>Embryophyta</taxon>
        <taxon>Tracheophyta</taxon>
        <taxon>Spermatophyta</taxon>
        <taxon>Magnoliopsida</taxon>
        <taxon>eudicotyledons</taxon>
        <taxon>Gunneridae</taxon>
        <taxon>Pentapetalae</taxon>
        <taxon>asterids</taxon>
        <taxon>Ericales</taxon>
        <taxon>Theaceae</taxon>
        <taxon>Camellia</taxon>
    </lineage>
</organism>
<comment type="caution">
    <text evidence="1">The sequence shown here is derived from an EMBL/GenBank/DDBJ whole genome shotgun (WGS) entry which is preliminary data.</text>
</comment>
<accession>A0ACC0HI13</accession>
<dbReference type="EMBL" id="CM045761">
    <property type="protein sequence ID" value="KAI8012925.1"/>
    <property type="molecule type" value="Genomic_DNA"/>
</dbReference>
<proteinExistence type="predicted"/>